<dbReference type="InterPro" id="IPR052032">
    <property type="entry name" value="ATP-dep_AA_Ligase"/>
</dbReference>
<dbReference type="PROSITE" id="PS50975">
    <property type="entry name" value="ATP_GRASP"/>
    <property type="match status" value="1"/>
</dbReference>
<evidence type="ECO:0000256" key="4">
    <source>
        <dbReference type="PROSITE-ProRule" id="PRU00409"/>
    </source>
</evidence>
<dbReference type="Pfam" id="PF13535">
    <property type="entry name" value="ATP-grasp_4"/>
    <property type="match status" value="1"/>
</dbReference>
<comment type="caution">
    <text evidence="7">The sequence shown here is derived from an EMBL/GenBank/DDBJ whole genome shotgun (WGS) entry which is preliminary data.</text>
</comment>
<keyword evidence="8" id="KW-1185">Reference proteome</keyword>
<organism evidence="7 8">
    <name type="scientific">Catenulispora pinistramenti</name>
    <dbReference type="NCBI Taxonomy" id="2705254"/>
    <lineage>
        <taxon>Bacteria</taxon>
        <taxon>Bacillati</taxon>
        <taxon>Actinomycetota</taxon>
        <taxon>Actinomycetes</taxon>
        <taxon>Catenulisporales</taxon>
        <taxon>Catenulisporaceae</taxon>
        <taxon>Catenulispora</taxon>
    </lineage>
</organism>
<dbReference type="Gene3D" id="3.30.470.20">
    <property type="entry name" value="ATP-grasp fold, B domain"/>
    <property type="match status" value="1"/>
</dbReference>
<feature type="region of interest" description="Disordered" evidence="5">
    <location>
        <begin position="1"/>
        <end position="42"/>
    </location>
</feature>
<protein>
    <submittedName>
        <fullName evidence="7">ATP-grasp domain-containing protein</fullName>
    </submittedName>
</protein>
<dbReference type="Proteomes" id="UP000730482">
    <property type="component" value="Unassembled WGS sequence"/>
</dbReference>
<dbReference type="InterPro" id="IPR011761">
    <property type="entry name" value="ATP-grasp"/>
</dbReference>
<dbReference type="InterPro" id="IPR041472">
    <property type="entry name" value="BL00235/CARNS1_N"/>
</dbReference>
<evidence type="ECO:0000259" key="6">
    <source>
        <dbReference type="PROSITE" id="PS50975"/>
    </source>
</evidence>
<dbReference type="RefSeq" id="WP_212009732.1">
    <property type="nucleotide sequence ID" value="NZ_JAAFYZ010000042.1"/>
</dbReference>
<evidence type="ECO:0000256" key="3">
    <source>
        <dbReference type="ARBA" id="ARBA00022840"/>
    </source>
</evidence>
<dbReference type="SUPFAM" id="SSF56059">
    <property type="entry name" value="Glutathione synthetase ATP-binding domain-like"/>
    <property type="match status" value="1"/>
</dbReference>
<dbReference type="PANTHER" id="PTHR43585:SF2">
    <property type="entry name" value="ATP-GRASP ENZYME FSQD"/>
    <property type="match status" value="1"/>
</dbReference>
<evidence type="ECO:0000256" key="2">
    <source>
        <dbReference type="ARBA" id="ARBA00022741"/>
    </source>
</evidence>
<reference evidence="7 8" key="1">
    <citation type="submission" date="2020-02" db="EMBL/GenBank/DDBJ databases">
        <title>Acidophilic actinobacteria isolated from forest soil.</title>
        <authorList>
            <person name="Golinska P."/>
        </authorList>
    </citation>
    <scope>NUCLEOTIDE SEQUENCE [LARGE SCALE GENOMIC DNA]</scope>
    <source>
        <strain evidence="7 8">NL8</strain>
    </source>
</reference>
<dbReference type="InterPro" id="IPR040570">
    <property type="entry name" value="LAL_C2"/>
</dbReference>
<keyword evidence="1" id="KW-0436">Ligase</keyword>
<evidence type="ECO:0000313" key="8">
    <source>
        <dbReference type="Proteomes" id="UP000730482"/>
    </source>
</evidence>
<keyword evidence="3 4" id="KW-0067">ATP-binding</keyword>
<evidence type="ECO:0000256" key="5">
    <source>
        <dbReference type="SAM" id="MobiDB-lite"/>
    </source>
</evidence>
<proteinExistence type="predicted"/>
<dbReference type="Pfam" id="PF18130">
    <property type="entry name" value="ATPgrasp_N"/>
    <property type="match status" value="1"/>
</dbReference>
<dbReference type="EMBL" id="JAAFYZ010000042">
    <property type="protein sequence ID" value="MBS2548158.1"/>
    <property type="molecule type" value="Genomic_DNA"/>
</dbReference>
<evidence type="ECO:0000313" key="7">
    <source>
        <dbReference type="EMBL" id="MBS2548158.1"/>
    </source>
</evidence>
<accession>A0ABS5KQ20</accession>
<feature type="domain" description="ATP-grasp" evidence="6">
    <location>
        <begin position="156"/>
        <end position="359"/>
    </location>
</feature>
<gene>
    <name evidence="7" type="ORF">KGQ19_14920</name>
</gene>
<dbReference type="Pfam" id="PF18603">
    <property type="entry name" value="LAL_C2"/>
    <property type="match status" value="1"/>
</dbReference>
<feature type="compositionally biased region" description="Low complexity" evidence="5">
    <location>
        <begin position="9"/>
        <end position="36"/>
    </location>
</feature>
<keyword evidence="2 4" id="KW-0547">Nucleotide-binding</keyword>
<name>A0ABS5KQ20_9ACTN</name>
<sequence length="459" mass="48632">MSDVRQEAAEPAAEPVPESVAESVAESATESTTEAAGVAQRPASASTEPVVLVIGGRPKIVQKARTLGLRVVYLQYPGSYGEAHRPYVDQALLLDYSDVERLLPLVSALHRAYPFQKVVSLFELGLLPAARISQALGLGGTTPETVELLLDKWQMRQRLQAAGVSPVAAAVGRTEDDLRAFVQRHGLPVVVKPTREAGSICVLAVRTEAEVPSVLARYRELGALLDPRDLAGPLEEFLMEEYLDGPEISVETLSSDGRHVVVAVTDKVIGAGPAGFVELGHSMPSRHPGPDLERAEQLVSALLDAVGLRDGPAHTELKLTPRGPMVIESHNRIGGDRIGELAELVYGIDMDSYALGVPFGLVPPLTESPAPSGGAAIRFLTPAPGRVVEVTGTEAVREDPALVELEIAVAAGALVPELTWSEDRVGHVIARGADAGEAIANCERLAAAVTIRTEPVGRR</sequence>
<evidence type="ECO:0000256" key="1">
    <source>
        <dbReference type="ARBA" id="ARBA00022598"/>
    </source>
</evidence>
<dbReference type="PANTHER" id="PTHR43585">
    <property type="entry name" value="FUMIPYRROLE BIOSYNTHESIS PROTEIN C"/>
    <property type="match status" value="1"/>
</dbReference>
<dbReference type="Gene3D" id="3.40.50.20">
    <property type="match status" value="1"/>
</dbReference>